<evidence type="ECO:0000313" key="5">
    <source>
        <dbReference type="Proteomes" id="UP000192596"/>
    </source>
</evidence>
<dbReference type="PANTHER" id="PTHR24346">
    <property type="entry name" value="MAP/MICROTUBULE AFFINITY-REGULATING KINASE"/>
    <property type="match status" value="1"/>
</dbReference>
<dbReference type="EMBL" id="NAJO01000146">
    <property type="protein sequence ID" value="OQN95164.1"/>
    <property type="molecule type" value="Genomic_DNA"/>
</dbReference>
<sequence>MLVMSRAFLPVLGLPLQELEVKVLIFDPILQPVLLLWVWEKLNIIVQSIPSSTLADLLFQETEMFLTVLNSSQSLITSKFSPIGSLGTEYNIFGRLARLPIFNDLAEILGRTSYWNLEMTRITRSAAFSFQILTSRSFEHAGFLVAFLAVEGWRSGRPLVLDCHRSVSAAVTLNLADSAFRLEHNAKWFQRAAGVVALEPNLSSRENTPADDIPTGNVDQEQVAGACLVITTTIYCGRFGFRIDFPNHAGHSAHYVENLQAFADKLKATAEKGIVDHPNFDALGLGTAPTTLAPSEAATPRERPIYYDIAQIGVGTFGRVSKTIKARDGKAFASKVFIPPPNKNKRRRDDSDSKWLIGIRREFAIMRDNPHANIVQVLELRETPEPAVIMRYYPLGNIDNADMLGDELVTAWGQILDGLRHLHAKGVAHRDLKPANILVERDPLVRVVIADFGLAKIAPADELLSTFCGSHKYAAPEVFPGRDGCDGHGPLVDIWSLGIMVYEWLYGIIDLPELPTGDFAWSMWSKLWAVCVRTSLDDEDDDDAIDILNHMVEVKVTLRWRAEQCLMQGLNCRLFVRRKADGLVAYGGLPHVQEGPATLAKTSGTRPPSVTRTFKPSARLERSQDTIVEGSLWNGEQETNSDTALYAQLTEHLVHLKDVV</sequence>
<dbReference type="SMART" id="SM00220">
    <property type="entry name" value="S_TKc"/>
    <property type="match status" value="1"/>
</dbReference>
<dbReference type="Proteomes" id="UP000192596">
    <property type="component" value="Unassembled WGS sequence"/>
</dbReference>
<comment type="caution">
    <text evidence="4">The sequence shown here is derived from an EMBL/GenBank/DDBJ whole genome shotgun (WGS) entry which is preliminary data.</text>
</comment>
<dbReference type="PROSITE" id="PS00108">
    <property type="entry name" value="PROTEIN_KINASE_ST"/>
    <property type="match status" value="1"/>
</dbReference>
<dbReference type="STRING" id="1507870.A0A1V8S7F3"/>
<dbReference type="PANTHER" id="PTHR24346:SF30">
    <property type="entry name" value="MATERNAL EMBRYONIC LEUCINE ZIPPER KINASE"/>
    <property type="match status" value="1"/>
</dbReference>
<dbReference type="Gene3D" id="1.10.510.10">
    <property type="entry name" value="Transferase(Phosphotransferase) domain 1"/>
    <property type="match status" value="1"/>
</dbReference>
<evidence type="ECO:0000256" key="1">
    <source>
        <dbReference type="ARBA" id="ARBA00022741"/>
    </source>
</evidence>
<keyword evidence="5" id="KW-1185">Reference proteome</keyword>
<dbReference type="PROSITE" id="PS50011">
    <property type="entry name" value="PROTEIN_KINASE_DOM"/>
    <property type="match status" value="1"/>
</dbReference>
<keyword evidence="1" id="KW-0547">Nucleotide-binding</keyword>
<name>A0A1V8S7F3_9PEZI</name>
<evidence type="ECO:0000313" key="4">
    <source>
        <dbReference type="EMBL" id="OQN95164.1"/>
    </source>
</evidence>
<dbReference type="GO" id="GO:0005524">
    <property type="term" value="F:ATP binding"/>
    <property type="evidence" value="ECO:0007669"/>
    <property type="project" value="UniProtKB-KW"/>
</dbReference>
<dbReference type="InParanoid" id="A0A1V8S7F3"/>
<proteinExistence type="predicted"/>
<accession>A0A1V8S7F3</accession>
<dbReference type="GO" id="GO:0004674">
    <property type="term" value="F:protein serine/threonine kinase activity"/>
    <property type="evidence" value="ECO:0007669"/>
    <property type="project" value="TreeGrafter"/>
</dbReference>
<dbReference type="GO" id="GO:0035556">
    <property type="term" value="P:intracellular signal transduction"/>
    <property type="evidence" value="ECO:0007669"/>
    <property type="project" value="TreeGrafter"/>
</dbReference>
<evidence type="ECO:0000256" key="2">
    <source>
        <dbReference type="ARBA" id="ARBA00022840"/>
    </source>
</evidence>
<dbReference type="InterPro" id="IPR008271">
    <property type="entry name" value="Ser/Thr_kinase_AS"/>
</dbReference>
<protein>
    <recommendedName>
        <fullName evidence="3">Protein kinase domain-containing protein</fullName>
    </recommendedName>
</protein>
<dbReference type="GO" id="GO:0005737">
    <property type="term" value="C:cytoplasm"/>
    <property type="evidence" value="ECO:0007669"/>
    <property type="project" value="TreeGrafter"/>
</dbReference>
<dbReference type="Pfam" id="PF00069">
    <property type="entry name" value="Pkinase"/>
    <property type="match status" value="1"/>
</dbReference>
<feature type="domain" description="Protein kinase" evidence="3">
    <location>
        <begin position="306"/>
        <end position="576"/>
    </location>
</feature>
<reference evidence="5" key="1">
    <citation type="submission" date="2017-03" db="EMBL/GenBank/DDBJ databases">
        <title>Genomes of endolithic fungi from Antarctica.</title>
        <authorList>
            <person name="Coleine C."/>
            <person name="Masonjones S."/>
            <person name="Stajich J.E."/>
        </authorList>
    </citation>
    <scope>NUCLEOTIDE SEQUENCE [LARGE SCALE GENOMIC DNA]</scope>
    <source>
        <strain evidence="5">CCFEE 5527</strain>
    </source>
</reference>
<organism evidence="4 5">
    <name type="scientific">Cryoendolithus antarcticus</name>
    <dbReference type="NCBI Taxonomy" id="1507870"/>
    <lineage>
        <taxon>Eukaryota</taxon>
        <taxon>Fungi</taxon>
        <taxon>Dikarya</taxon>
        <taxon>Ascomycota</taxon>
        <taxon>Pezizomycotina</taxon>
        <taxon>Dothideomycetes</taxon>
        <taxon>Dothideomycetidae</taxon>
        <taxon>Cladosporiales</taxon>
        <taxon>Cladosporiaceae</taxon>
        <taxon>Cryoendolithus</taxon>
    </lineage>
</organism>
<gene>
    <name evidence="4" type="ORF">B0A48_18759</name>
</gene>
<dbReference type="AlphaFoldDB" id="A0A1V8S7F3"/>
<dbReference type="InterPro" id="IPR000719">
    <property type="entry name" value="Prot_kinase_dom"/>
</dbReference>
<evidence type="ECO:0000259" key="3">
    <source>
        <dbReference type="PROSITE" id="PS50011"/>
    </source>
</evidence>
<dbReference type="InterPro" id="IPR011009">
    <property type="entry name" value="Kinase-like_dom_sf"/>
</dbReference>
<dbReference type="OrthoDB" id="10252171at2759"/>
<dbReference type="SUPFAM" id="SSF56112">
    <property type="entry name" value="Protein kinase-like (PK-like)"/>
    <property type="match status" value="1"/>
</dbReference>
<keyword evidence="2" id="KW-0067">ATP-binding</keyword>